<dbReference type="AlphaFoldDB" id="A0A011VW34"/>
<gene>
    <name evidence="4" type="ORF">RASY3_10630</name>
    <name evidence="3" type="ORF">RASY3_19320</name>
</gene>
<dbReference type="Proteomes" id="UP000021369">
    <property type="component" value="Unassembled WGS sequence"/>
</dbReference>
<proteinExistence type="predicted"/>
<keyword evidence="2" id="KW-1133">Transmembrane helix</keyword>
<dbReference type="OrthoDB" id="1822159at2"/>
<feature type="transmembrane region" description="Helical" evidence="2">
    <location>
        <begin position="68"/>
        <end position="88"/>
    </location>
</feature>
<accession>A0A011VW34</accession>
<evidence type="ECO:0000313" key="4">
    <source>
        <dbReference type="EMBL" id="EXM38808.1"/>
    </source>
</evidence>
<feature type="transmembrane region" description="Helical" evidence="2">
    <location>
        <begin position="45"/>
        <end position="62"/>
    </location>
</feature>
<keyword evidence="2" id="KW-0812">Transmembrane</keyword>
<dbReference type="EMBL" id="JEOB01000004">
    <property type="protein sequence ID" value="EXM38337.1"/>
    <property type="molecule type" value="Genomic_DNA"/>
</dbReference>
<evidence type="ECO:0000256" key="2">
    <source>
        <dbReference type="SAM" id="Phobius"/>
    </source>
</evidence>
<protein>
    <submittedName>
        <fullName evidence="4">Uncharacterized protein</fullName>
    </submittedName>
</protein>
<keyword evidence="5" id="KW-1185">Reference proteome</keyword>
<sequence length="118" mass="13207">MLMSLTETTTTAQNVFTPFPFPMHLGFCIAATIVYGIYFVKQKTIQHFLLLLACDLTFITQINTSKPALTFLFIAEIVLLLGAAFFSIKYSRAQKAAEKEKKKAPKQDSDTVDSAFED</sequence>
<dbReference type="PATRIC" id="fig|1341156.4.peg.2072"/>
<evidence type="ECO:0000256" key="1">
    <source>
        <dbReference type="SAM" id="MobiDB-lite"/>
    </source>
</evidence>
<feature type="transmembrane region" description="Helical" evidence="2">
    <location>
        <begin position="20"/>
        <end position="38"/>
    </location>
</feature>
<evidence type="ECO:0000313" key="3">
    <source>
        <dbReference type="EMBL" id="EXM38337.1"/>
    </source>
</evidence>
<organism evidence="4 5">
    <name type="scientific">Ruminococcus albus SY3</name>
    <dbReference type="NCBI Taxonomy" id="1341156"/>
    <lineage>
        <taxon>Bacteria</taxon>
        <taxon>Bacillati</taxon>
        <taxon>Bacillota</taxon>
        <taxon>Clostridia</taxon>
        <taxon>Eubacteriales</taxon>
        <taxon>Oscillospiraceae</taxon>
        <taxon>Ruminococcus</taxon>
    </lineage>
</organism>
<feature type="compositionally biased region" description="Basic and acidic residues" evidence="1">
    <location>
        <begin position="98"/>
        <end position="109"/>
    </location>
</feature>
<evidence type="ECO:0000313" key="5">
    <source>
        <dbReference type="Proteomes" id="UP000021369"/>
    </source>
</evidence>
<keyword evidence="2" id="KW-0472">Membrane</keyword>
<name>A0A011VW34_RUMAL</name>
<feature type="region of interest" description="Disordered" evidence="1">
    <location>
        <begin position="98"/>
        <end position="118"/>
    </location>
</feature>
<dbReference type="EMBL" id="JEOB01000003">
    <property type="protein sequence ID" value="EXM38808.1"/>
    <property type="molecule type" value="Genomic_DNA"/>
</dbReference>
<reference evidence="4 5" key="1">
    <citation type="submission" date="2013-06" db="EMBL/GenBank/DDBJ databases">
        <title>Rumen cellulosomics: divergent fiber-degrading strategies revealed by comparative genome-wide analysis of six Ruminococcal strains.</title>
        <authorList>
            <person name="Dassa B."/>
            <person name="Borovok I."/>
            <person name="Lamed R."/>
            <person name="Flint H."/>
            <person name="Yeoman C.J."/>
            <person name="White B."/>
            <person name="Bayer E.A."/>
        </authorList>
    </citation>
    <scope>NUCLEOTIDE SEQUENCE [LARGE SCALE GENOMIC DNA]</scope>
    <source>
        <strain evidence="4 5">SY3</strain>
    </source>
</reference>
<comment type="caution">
    <text evidence="4">The sequence shown here is derived from an EMBL/GenBank/DDBJ whole genome shotgun (WGS) entry which is preliminary data.</text>
</comment>